<sequence>MTQWYVKDLSKLTHVSVQTLHHYDRIGLLKPSVRLPNGYRLYSEKDLLKLQQIIALKFFGFELAQIKQLLDADIDIIEHFSAQLQFLQDRAKQLFNASNALKDIISDCQRHQVIPWKNVIKLIEVYRMTQQLEKTWAGKVFNDKELKEYAKFEQELSARFTESEEMKCRQAWFDLAKEVEANLNMDPASETGIALGKRCMDWVNNLYGKQYIHLRNAIWEKGFMSGHGAEEHGLTPASVAWLDKAVDEYYKSRIYNILNQVNDKPSAQLLKQWNDLLNDMYGDDQAGKMELIKTALLDKKVSQAAKKWLKQSAK</sequence>
<dbReference type="InterPro" id="IPR009061">
    <property type="entry name" value="DNA-bd_dom_put_sf"/>
</dbReference>
<accession>A0A5E4PJL3</accession>
<dbReference type="OrthoDB" id="9808480at2"/>
<dbReference type="Pfam" id="PF13411">
    <property type="entry name" value="MerR_1"/>
    <property type="match status" value="1"/>
</dbReference>
<gene>
    <name evidence="3" type="primary">mta_3</name>
    <name evidence="3" type="ORF">AQUSIP_19260</name>
</gene>
<evidence type="ECO:0000313" key="4">
    <source>
        <dbReference type="Proteomes" id="UP000324194"/>
    </source>
</evidence>
<dbReference type="EMBL" id="LR699119">
    <property type="protein sequence ID" value="VVC76603.1"/>
    <property type="molecule type" value="Genomic_DNA"/>
</dbReference>
<evidence type="ECO:0000256" key="1">
    <source>
        <dbReference type="ARBA" id="ARBA00023125"/>
    </source>
</evidence>
<dbReference type="GO" id="GO:0003700">
    <property type="term" value="F:DNA-binding transcription factor activity"/>
    <property type="evidence" value="ECO:0007669"/>
    <property type="project" value="InterPro"/>
</dbReference>
<feature type="domain" description="HTH merR-type" evidence="2">
    <location>
        <begin position="1"/>
        <end position="72"/>
    </location>
</feature>
<dbReference type="SMART" id="SM00422">
    <property type="entry name" value="HTH_MERR"/>
    <property type="match status" value="1"/>
</dbReference>
<dbReference type="AlphaFoldDB" id="A0A5E4PJL3"/>
<dbReference type="SUPFAM" id="SSF46955">
    <property type="entry name" value="Putative DNA-binding domain"/>
    <property type="match status" value="1"/>
</dbReference>
<name>A0A5E4PJL3_9COXI</name>
<protein>
    <submittedName>
        <fullName evidence="3">HTH-type transcriptional activator mta</fullName>
    </submittedName>
</protein>
<reference evidence="3 4" key="1">
    <citation type="submission" date="2019-08" db="EMBL/GenBank/DDBJ databases">
        <authorList>
            <person name="Guy L."/>
        </authorList>
    </citation>
    <scope>NUCLEOTIDE SEQUENCE [LARGE SCALE GENOMIC DNA]</scope>
    <source>
        <strain evidence="3 4">SGT-108</strain>
    </source>
</reference>
<dbReference type="PROSITE" id="PS50937">
    <property type="entry name" value="HTH_MERR_2"/>
    <property type="match status" value="1"/>
</dbReference>
<dbReference type="PANTHER" id="PTHR30204:SF96">
    <property type="entry name" value="CHROMOSOME-ANCHORING PROTEIN RACA"/>
    <property type="match status" value="1"/>
</dbReference>
<keyword evidence="4" id="KW-1185">Reference proteome</keyword>
<dbReference type="RefSeq" id="WP_148339911.1">
    <property type="nucleotide sequence ID" value="NZ_LR699119.1"/>
</dbReference>
<dbReference type="Gene3D" id="1.10.1660.10">
    <property type="match status" value="1"/>
</dbReference>
<dbReference type="PANTHER" id="PTHR30204">
    <property type="entry name" value="REDOX-CYCLING DRUG-SENSING TRANSCRIPTIONAL ACTIVATOR SOXR"/>
    <property type="match status" value="1"/>
</dbReference>
<proteinExistence type="predicted"/>
<dbReference type="GO" id="GO:0003677">
    <property type="term" value="F:DNA binding"/>
    <property type="evidence" value="ECO:0007669"/>
    <property type="project" value="UniProtKB-KW"/>
</dbReference>
<organism evidence="3 4">
    <name type="scientific">Aquicella siphonis</name>
    <dbReference type="NCBI Taxonomy" id="254247"/>
    <lineage>
        <taxon>Bacteria</taxon>
        <taxon>Pseudomonadati</taxon>
        <taxon>Pseudomonadota</taxon>
        <taxon>Gammaproteobacteria</taxon>
        <taxon>Legionellales</taxon>
        <taxon>Coxiellaceae</taxon>
        <taxon>Aquicella</taxon>
    </lineage>
</organism>
<evidence type="ECO:0000259" key="2">
    <source>
        <dbReference type="PROSITE" id="PS50937"/>
    </source>
</evidence>
<dbReference type="CDD" id="cd01106">
    <property type="entry name" value="HTH_TipAL-Mta"/>
    <property type="match status" value="1"/>
</dbReference>
<dbReference type="Proteomes" id="UP000324194">
    <property type="component" value="Chromosome 1"/>
</dbReference>
<dbReference type="InterPro" id="IPR047057">
    <property type="entry name" value="MerR_fam"/>
</dbReference>
<dbReference type="KEGG" id="asip:AQUSIP_19260"/>
<keyword evidence="1" id="KW-0238">DNA-binding</keyword>
<dbReference type="InterPro" id="IPR000551">
    <property type="entry name" value="MerR-type_HTH_dom"/>
</dbReference>
<evidence type="ECO:0000313" key="3">
    <source>
        <dbReference type="EMBL" id="VVC76603.1"/>
    </source>
</evidence>